<evidence type="ECO:0008006" key="5">
    <source>
        <dbReference type="Google" id="ProtNLM"/>
    </source>
</evidence>
<dbReference type="SUPFAM" id="SSF81383">
    <property type="entry name" value="F-box domain"/>
    <property type="match status" value="1"/>
</dbReference>
<dbReference type="AlphaFoldDB" id="A0A9P5V716"/>
<feature type="region of interest" description="Disordered" evidence="1">
    <location>
        <begin position="151"/>
        <end position="178"/>
    </location>
</feature>
<dbReference type="EMBL" id="JAAAUQ010001084">
    <property type="protein sequence ID" value="KAF9143148.1"/>
    <property type="molecule type" value="Genomic_DNA"/>
</dbReference>
<accession>A0A9P5V716</accession>
<evidence type="ECO:0000313" key="3">
    <source>
        <dbReference type="EMBL" id="KAF9143148.1"/>
    </source>
</evidence>
<keyword evidence="4" id="KW-1185">Reference proteome</keyword>
<evidence type="ECO:0000313" key="4">
    <source>
        <dbReference type="Proteomes" id="UP000748756"/>
    </source>
</evidence>
<name>A0A9P5V716_9FUNG</name>
<dbReference type="Proteomes" id="UP000748756">
    <property type="component" value="Unassembled WGS sequence"/>
</dbReference>
<sequence length="681" mass="77145">MHDNMLDILELVALLAAYLSPHDLLACVQVNWLWNTTLIPILWHTIDDSTPSWDHILRGSGKDKDKDMDKGKSREWVLTVFYKYGRFIRNLSVSWPLVLEAVSLAAVAPRTTTAANGKGGGGDGADGWTGIESLTLAITDAHVPQVPLEHKGISQRTRGAESRRSLQQSGTGMEEDEVTQDLMSMSEPMFPEYVTVDDLSPPSLNPSLTAKGRQNRMEYGWVLTQHYWHTILSSRQTLKHLFLTRLPEPQWSLRSKDVYYRMIGQLKMLKELKEWRSYVFGSAGAWQPANIWEILRACPQIESLDISGYGQVHALDLPQEGSEEMIANTTLRSLFINKEASIYGMMSLLGLFPSLSTLRLAIISPVMKYHAIPSLNAQQPPQLEQDPLSALANLFATGSSSSSSSPFALNSLSVYLGGDPHLILTYLPNLKKLSQKGLFSKSLASALTTHCPRFEVFRWISQSWNLDTNRQEDQDATNQFFVDMSYLRVFDSAWQYIQVDEMLRQPWTCLGLEWLTCRIVGIDRLTNEEQALVNGVLSTPKELATGLWSQEEVAAIDKLHRCQRQQHGVYDQLAKLTRLKHLDLGHEPPYHMIYRSSNRSVKIEQRLFTPTGTPRLDTLELSLASGLDRLAPLKDLEIFGFQCVNHRIGKDELDWMTENWPKVDLRKDALIEQRLLALESR</sequence>
<proteinExistence type="predicted"/>
<feature type="signal peptide" evidence="2">
    <location>
        <begin position="1"/>
        <end position="17"/>
    </location>
</feature>
<evidence type="ECO:0000256" key="1">
    <source>
        <dbReference type="SAM" id="MobiDB-lite"/>
    </source>
</evidence>
<dbReference type="InterPro" id="IPR032675">
    <property type="entry name" value="LRR_dom_sf"/>
</dbReference>
<dbReference type="InterPro" id="IPR036047">
    <property type="entry name" value="F-box-like_dom_sf"/>
</dbReference>
<organism evidence="3 4">
    <name type="scientific">Linnemannia schmuckeri</name>
    <dbReference type="NCBI Taxonomy" id="64567"/>
    <lineage>
        <taxon>Eukaryota</taxon>
        <taxon>Fungi</taxon>
        <taxon>Fungi incertae sedis</taxon>
        <taxon>Mucoromycota</taxon>
        <taxon>Mortierellomycotina</taxon>
        <taxon>Mortierellomycetes</taxon>
        <taxon>Mortierellales</taxon>
        <taxon>Mortierellaceae</taxon>
        <taxon>Linnemannia</taxon>
    </lineage>
</organism>
<feature type="chain" id="PRO_5040241009" description="F-box domain-containing protein" evidence="2">
    <location>
        <begin position="18"/>
        <end position="681"/>
    </location>
</feature>
<dbReference type="SUPFAM" id="SSF52047">
    <property type="entry name" value="RNI-like"/>
    <property type="match status" value="1"/>
</dbReference>
<gene>
    <name evidence="3" type="ORF">BG015_000524</name>
</gene>
<comment type="caution">
    <text evidence="3">The sequence shown here is derived from an EMBL/GenBank/DDBJ whole genome shotgun (WGS) entry which is preliminary data.</text>
</comment>
<keyword evidence="2" id="KW-0732">Signal</keyword>
<protein>
    <recommendedName>
        <fullName evidence="5">F-box domain-containing protein</fullName>
    </recommendedName>
</protein>
<dbReference type="OrthoDB" id="2382874at2759"/>
<reference evidence="3" key="1">
    <citation type="journal article" date="2020" name="Fungal Divers.">
        <title>Resolving the Mortierellaceae phylogeny through synthesis of multi-gene phylogenetics and phylogenomics.</title>
        <authorList>
            <person name="Vandepol N."/>
            <person name="Liber J."/>
            <person name="Desiro A."/>
            <person name="Na H."/>
            <person name="Kennedy M."/>
            <person name="Barry K."/>
            <person name="Grigoriev I.V."/>
            <person name="Miller A.N."/>
            <person name="O'Donnell K."/>
            <person name="Stajich J.E."/>
            <person name="Bonito G."/>
        </authorList>
    </citation>
    <scope>NUCLEOTIDE SEQUENCE</scope>
    <source>
        <strain evidence="3">NRRL 6426</strain>
    </source>
</reference>
<evidence type="ECO:0000256" key="2">
    <source>
        <dbReference type="SAM" id="SignalP"/>
    </source>
</evidence>
<feature type="compositionally biased region" description="Basic and acidic residues" evidence="1">
    <location>
        <begin position="151"/>
        <end position="164"/>
    </location>
</feature>
<dbReference type="Gene3D" id="3.80.10.10">
    <property type="entry name" value="Ribonuclease Inhibitor"/>
    <property type="match status" value="1"/>
</dbReference>